<evidence type="ECO:0000259" key="29">
    <source>
        <dbReference type="Pfam" id="PF00689"/>
    </source>
</evidence>
<dbReference type="EMBL" id="JAOTOJ010000008">
    <property type="protein sequence ID" value="KAK9398413.1"/>
    <property type="molecule type" value="Genomic_DNA"/>
</dbReference>
<keyword evidence="16 27" id="KW-1133">Transmembrane helix</keyword>
<dbReference type="CDD" id="cd07542">
    <property type="entry name" value="P-type_ATPase_cation"/>
    <property type="match status" value="1"/>
</dbReference>
<feature type="region of interest" description="Disordered" evidence="26">
    <location>
        <begin position="1048"/>
        <end position="1072"/>
    </location>
</feature>
<evidence type="ECO:0000256" key="19">
    <source>
        <dbReference type="ARBA" id="ARBA00037157"/>
    </source>
</evidence>
<dbReference type="Pfam" id="PF00122">
    <property type="entry name" value="E1-E2_ATPase"/>
    <property type="match status" value="1"/>
</dbReference>
<dbReference type="InterPro" id="IPR006068">
    <property type="entry name" value="ATPase_P-typ_cation-transptr_C"/>
</dbReference>
<dbReference type="Pfam" id="PF00689">
    <property type="entry name" value="Cation_ATPase_C"/>
    <property type="match status" value="1"/>
</dbReference>
<evidence type="ECO:0000256" key="6">
    <source>
        <dbReference type="ARBA" id="ARBA00006000"/>
    </source>
</evidence>
<dbReference type="InterPro" id="IPR044492">
    <property type="entry name" value="P_typ_ATPase_HD_dom"/>
</dbReference>
<dbReference type="GO" id="GO:0015594">
    <property type="term" value="F:ABC-type putrescine transporter activity"/>
    <property type="evidence" value="ECO:0007669"/>
    <property type="project" value="UniProtKB-EC"/>
</dbReference>
<dbReference type="SUPFAM" id="SSF81660">
    <property type="entry name" value="Metal cation-transporting ATPase, ATP-binding domain N"/>
    <property type="match status" value="1"/>
</dbReference>
<evidence type="ECO:0000313" key="32">
    <source>
        <dbReference type="Proteomes" id="UP001474421"/>
    </source>
</evidence>
<dbReference type="GO" id="GO:0055038">
    <property type="term" value="C:recycling endosome membrane"/>
    <property type="evidence" value="ECO:0007669"/>
    <property type="project" value="UniProtKB-SubCell"/>
</dbReference>
<sequence length="1409" mass="154764">MARTTTAYVNCNEEDEMEIRGYSPCCWKLALVSLGTVCSGGFLLLFLYWLPELSVKWTCRAVPLRDAQLVLLRTTDEFQTWSRERVSSLSASGTDPLGFPQPPESKRLLCPAGLTDDTGCEERLLSPLTCGEQAQVRFFTHRNVRYLWATEAQAFRRLTALDRGQPCSSLHSGHGGGLPRSTQDYRKRFYGANKIDVQVPSLAHLLIKEVLNPFYIFQAFSVLLWSLDDYYLYASTILFMSFVSIGSSLYTIRKQYVLLHGMVSAHNVVRVTVVRGPCETEGTFSTELVPGDVLLVPPEGLTMPCDAVLLSGTAIVNESMLTGESVPVTKTALPVPAQEGGPLRDSVYDPDEHKRHTLFCGTSVLQTRYYSGEPVRALVIRTGFSTSKGQLVCSILFPKPTDFRLFRDAFRFLLCLVGVAGIGMLYSVIRSIQQAEPVGRIVLESLDILTITVPPALPAAMTAGVVYAQRRLRRKQIFSLSPQRINLCGQLNLMCFDKTGTLTEDGLDFWGFVQTQEGRFLPMGRDVCEPPLASSPFVAAMAACHSLTTLEGRLSGDPLDLRMFAATGWILEEPTQEETALHDRIQPTVVHPPGCRLPAPSEAPTGDKELLDLMRGSQIGILAQYPFSSGLRRMSVVTRTLGEKHLVAYMKGAPETVGSLCRKETVPDDFSSVLESYTRGGLRVIALASRQLESKYMWHKIHHVSRDAVEVNMDFLGFVLLQNKLKPETVPILAELRRACIRSVMVTGDNLLTAISVGRECGMIPSKGKVVLTEALPPRDGQPATIHWQYADEFPMADPVVSPGEEQQGPPEVKLLVDDADPPPAAQPAVPDISYHFAMGGKSFAVLLDHFPDLLPKLLLCGTIYARMAPDQKTQLVEALQKMDYCVGMCGDGANDCGALKRAQAGISLSELEASVASPFTSKTPSIACVPDLIREGRAALVTSFCVFKFMSLYSIIQYLSVLLLYSVLGNLGDVQYLFIDMAIILSLAFSMSLNSAWRELVPQRPPSSLVSPQLLLSVLSQILLSLTFQVGAFLLVQQQPWYQEESCGSLPTNGSAPPNATAPRERGGQDPDSIRSYENTTLFFISCFQYVFVALAFSKGRPFRQPTQTNGLFLASLLLVSSFLLLLLLWPLPTLDRLFQLACIPYEWRLLLLLLAFSNLVLSLCLENFVCDCDILWQQLCYGRRREDCPSQAAFPQLELGEAPPVSSCCRQAVPRAEYQRLAQELLFDPDWPPQPKTSTRARPLLPGLRCRKRAGAPGTGGGLGWHPPGGAAPLQPAPGRDRPAVPAARVRSWTRLRWGGKGRRGGGGGRRALRLRGGGGGKAARTRPEAPRQPGGPRSPLAMPGVQRMKVANERHSKSITQRGGPHRAPSPPEERAPVGPWLLALFVFVVCGSAIFQMIQSIRLGG</sequence>
<keyword evidence="8 27" id="KW-0812">Transmembrane</keyword>
<dbReference type="SFLD" id="SFLDG00002">
    <property type="entry name" value="C1.7:_P-type_atpase_like"/>
    <property type="match status" value="1"/>
</dbReference>
<feature type="transmembrane region" description="Helical" evidence="27">
    <location>
        <begin position="1081"/>
        <end position="1099"/>
    </location>
</feature>
<dbReference type="InterPro" id="IPR010580">
    <property type="entry name" value="ER_stress-assoc"/>
</dbReference>
<comment type="catalytic activity">
    <reaction evidence="21">
        <text>putrescine(out) + ATP + H2O = putrescine(in) + ADP + phosphate + H(+)</text>
        <dbReference type="Rhea" id="RHEA:29995"/>
        <dbReference type="ChEBI" id="CHEBI:15377"/>
        <dbReference type="ChEBI" id="CHEBI:15378"/>
        <dbReference type="ChEBI" id="CHEBI:30616"/>
        <dbReference type="ChEBI" id="CHEBI:43474"/>
        <dbReference type="ChEBI" id="CHEBI:326268"/>
        <dbReference type="ChEBI" id="CHEBI:456216"/>
        <dbReference type="EC" id="7.6.2.16"/>
    </reaction>
    <physiologicalReaction direction="left-to-right" evidence="21">
        <dbReference type="Rhea" id="RHEA:29996"/>
    </physiologicalReaction>
</comment>
<evidence type="ECO:0000256" key="23">
    <source>
        <dbReference type="ARBA" id="ARBA00066779"/>
    </source>
</evidence>
<evidence type="ECO:0000256" key="13">
    <source>
        <dbReference type="ARBA" id="ARBA00022840"/>
    </source>
</evidence>
<keyword evidence="17 27" id="KW-0472">Membrane</keyword>
<dbReference type="PRINTS" id="PR00119">
    <property type="entry name" value="CATATPASE"/>
</dbReference>
<feature type="transmembrane region" description="Helical" evidence="27">
    <location>
        <begin position="975"/>
        <end position="994"/>
    </location>
</feature>
<feature type="domain" description="Cation-transporting P-type ATPase C-terminal" evidence="29">
    <location>
        <begin position="975"/>
        <end position="1162"/>
    </location>
</feature>
<dbReference type="PANTHER" id="PTHR45630">
    <property type="entry name" value="CATION-TRANSPORTING ATPASE-RELATED"/>
    <property type="match status" value="1"/>
</dbReference>
<evidence type="ECO:0000256" key="12">
    <source>
        <dbReference type="ARBA" id="ARBA00022824"/>
    </source>
</evidence>
<dbReference type="InterPro" id="IPR023299">
    <property type="entry name" value="ATPase_P-typ_cyto_dom_N"/>
</dbReference>
<evidence type="ECO:0000313" key="31">
    <source>
        <dbReference type="EMBL" id="KAK9398413.1"/>
    </source>
</evidence>
<keyword evidence="13" id="KW-0067">ATP-binding</keyword>
<feature type="region of interest" description="Disordered" evidence="26">
    <location>
        <begin position="1258"/>
        <end position="1377"/>
    </location>
</feature>
<accession>A0AAW1B877</accession>
<dbReference type="Pfam" id="PF12409">
    <property type="entry name" value="P5-ATPase"/>
    <property type="match status" value="1"/>
</dbReference>
<keyword evidence="9" id="KW-0479">Metal-binding</keyword>
<dbReference type="NCBIfam" id="TIGR01657">
    <property type="entry name" value="P-ATPase-V"/>
    <property type="match status" value="1"/>
</dbReference>
<dbReference type="InterPro" id="IPR047821">
    <property type="entry name" value="P5B-type_ATPase"/>
</dbReference>
<dbReference type="FunFam" id="1.20.1110.10:FF:000026">
    <property type="entry name" value="Cation-transporting ATPase"/>
    <property type="match status" value="1"/>
</dbReference>
<evidence type="ECO:0000256" key="10">
    <source>
        <dbReference type="ARBA" id="ARBA00022741"/>
    </source>
</evidence>
<comment type="similarity">
    <text evidence="5">Belongs to the RAMP4 family.</text>
</comment>
<evidence type="ECO:0000256" key="25">
    <source>
        <dbReference type="ARBA" id="ARBA00076813"/>
    </source>
</evidence>
<evidence type="ECO:0000256" key="18">
    <source>
        <dbReference type="ARBA" id="ARBA00023230"/>
    </source>
</evidence>
<comment type="subunit">
    <text evidence="20">Interacts with SEC61B, SEC61A1 and the SEC61 complex. Interacts with CANX.</text>
</comment>
<evidence type="ECO:0000256" key="14">
    <source>
        <dbReference type="ARBA" id="ARBA00022842"/>
    </source>
</evidence>
<dbReference type="Gene3D" id="3.40.50.1000">
    <property type="entry name" value="HAD superfamily/HAD-like"/>
    <property type="match status" value="1"/>
</dbReference>
<dbReference type="PROSITE" id="PS00154">
    <property type="entry name" value="ATPASE_E1_E2"/>
    <property type="match status" value="1"/>
</dbReference>
<dbReference type="GO" id="GO:0015662">
    <property type="term" value="F:P-type ion transporter activity"/>
    <property type="evidence" value="ECO:0007669"/>
    <property type="project" value="InterPro"/>
</dbReference>
<evidence type="ECO:0000256" key="5">
    <source>
        <dbReference type="ARBA" id="ARBA00005500"/>
    </source>
</evidence>
<feature type="transmembrane region" description="Helical" evidence="27">
    <location>
        <begin position="945"/>
        <end position="969"/>
    </location>
</feature>
<feature type="compositionally biased region" description="Low complexity" evidence="26">
    <location>
        <begin position="1267"/>
        <end position="1293"/>
    </location>
</feature>
<dbReference type="InterPro" id="IPR006544">
    <property type="entry name" value="P-type_TPase_V"/>
</dbReference>
<evidence type="ECO:0000256" key="27">
    <source>
        <dbReference type="SAM" id="Phobius"/>
    </source>
</evidence>
<dbReference type="SFLD" id="SFLDS00003">
    <property type="entry name" value="Haloacid_Dehalogenase"/>
    <property type="match status" value="1"/>
</dbReference>
<keyword evidence="14" id="KW-0460">Magnesium</keyword>
<feature type="domain" description="P-type ATPase A" evidence="28">
    <location>
        <begin position="270"/>
        <end position="392"/>
    </location>
</feature>
<feature type="compositionally biased region" description="Basic residues" evidence="26">
    <location>
        <begin position="1294"/>
        <end position="1306"/>
    </location>
</feature>
<dbReference type="Proteomes" id="UP001474421">
    <property type="component" value="Unassembled WGS sequence"/>
</dbReference>
<keyword evidence="7" id="KW-0597">Phosphoprotein</keyword>
<dbReference type="FunFam" id="2.70.150.10:FF:000017">
    <property type="entry name" value="Cation-transporting ATPase"/>
    <property type="match status" value="1"/>
</dbReference>
<evidence type="ECO:0000256" key="22">
    <source>
        <dbReference type="ARBA" id="ARBA00053935"/>
    </source>
</evidence>
<keyword evidence="12" id="KW-0256">Endoplasmic reticulum</keyword>
<evidence type="ECO:0000256" key="8">
    <source>
        <dbReference type="ARBA" id="ARBA00022692"/>
    </source>
</evidence>
<reference evidence="31 32" key="1">
    <citation type="journal article" date="2024" name="Proc. Natl. Acad. Sci. U.S.A.">
        <title>The genetic regulatory architecture and epigenomic basis for age-related changes in rattlesnake venom.</title>
        <authorList>
            <person name="Hogan M.P."/>
            <person name="Holding M.L."/>
            <person name="Nystrom G.S."/>
            <person name="Colston T.J."/>
            <person name="Bartlett D.A."/>
            <person name="Mason A.J."/>
            <person name="Ellsworth S.A."/>
            <person name="Rautsaw R.M."/>
            <person name="Lawrence K.C."/>
            <person name="Strickland J.L."/>
            <person name="He B."/>
            <person name="Fraser P."/>
            <person name="Margres M.J."/>
            <person name="Gilbert D.M."/>
            <person name="Gibbs H.L."/>
            <person name="Parkinson C.L."/>
            <person name="Rokyta D.R."/>
        </authorList>
    </citation>
    <scope>NUCLEOTIDE SEQUENCE [LARGE SCALE GENOMIC DNA]</scope>
    <source>
        <strain evidence="31">DRR0105</strain>
    </source>
</reference>
<dbReference type="GO" id="GO:0046872">
    <property type="term" value="F:metal ion binding"/>
    <property type="evidence" value="ECO:0007669"/>
    <property type="project" value="UniProtKB-KW"/>
</dbReference>
<evidence type="ECO:0000256" key="1">
    <source>
        <dbReference type="ARBA" id="ARBA00004107"/>
    </source>
</evidence>
<keyword evidence="11" id="KW-0967">Endosome</keyword>
<dbReference type="Pfam" id="PF13246">
    <property type="entry name" value="Cation_ATPase"/>
    <property type="match status" value="1"/>
</dbReference>
<dbReference type="InterPro" id="IPR036412">
    <property type="entry name" value="HAD-like_sf"/>
</dbReference>
<dbReference type="InterPro" id="IPR001757">
    <property type="entry name" value="P_typ_ATPase"/>
</dbReference>
<evidence type="ECO:0000256" key="17">
    <source>
        <dbReference type="ARBA" id="ARBA00023136"/>
    </source>
</evidence>
<dbReference type="GO" id="GO:0031902">
    <property type="term" value="C:late endosome membrane"/>
    <property type="evidence" value="ECO:0007669"/>
    <property type="project" value="UniProtKB-SubCell"/>
</dbReference>
<feature type="transmembrane region" description="Helical" evidence="27">
    <location>
        <begin position="29"/>
        <end position="50"/>
    </location>
</feature>
<keyword evidence="18" id="KW-0834">Unfolded protein response</keyword>
<proteinExistence type="inferred from homology"/>
<comment type="function">
    <text evidence="22">ATP-driven pump involved in endocytosis-dependent polyamine transport. Uses ATP as an energy source to transfer polyamine precursor putrescine from the endosomal compartment to the cytosol.</text>
</comment>
<evidence type="ECO:0000259" key="28">
    <source>
        <dbReference type="Pfam" id="PF00122"/>
    </source>
</evidence>
<dbReference type="GO" id="GO:0019829">
    <property type="term" value="F:ATPase-coupled monoatomic cation transmembrane transporter activity"/>
    <property type="evidence" value="ECO:0007669"/>
    <property type="project" value="InterPro"/>
</dbReference>
<name>A0AAW1B877_CROAD</name>
<evidence type="ECO:0000256" key="15">
    <source>
        <dbReference type="ARBA" id="ARBA00022967"/>
    </source>
</evidence>
<dbReference type="FunFam" id="3.40.1110.10:FF:000026">
    <property type="entry name" value="Cation-transporting ATPase"/>
    <property type="match status" value="1"/>
</dbReference>
<feature type="compositionally biased region" description="Polar residues" evidence="26">
    <location>
        <begin position="1050"/>
        <end position="1059"/>
    </location>
</feature>
<evidence type="ECO:0000256" key="4">
    <source>
        <dbReference type="ARBA" id="ARBA00004520"/>
    </source>
</evidence>
<feature type="transmembrane region" description="Helical" evidence="27">
    <location>
        <begin position="1111"/>
        <end position="1131"/>
    </location>
</feature>
<dbReference type="FunFam" id="1.20.1110.10:FF:000023">
    <property type="entry name" value="Cation-transporting ATPase"/>
    <property type="match status" value="1"/>
</dbReference>
<dbReference type="InterPro" id="IPR023214">
    <property type="entry name" value="HAD_sf"/>
</dbReference>
<protein>
    <recommendedName>
        <fullName evidence="24">Polyamine-transporting ATPase 13A3</fullName>
        <ecNumber evidence="23">7.6.2.16</ecNumber>
    </recommendedName>
    <alternativeName>
        <fullName evidence="25">Putrescine transporting ATPase</fullName>
    </alternativeName>
</protein>
<comment type="similarity">
    <text evidence="6">Belongs to the cation transport ATPase (P-type) (TC 3.A.3) family. Type V subfamily.</text>
</comment>
<comment type="function">
    <text evidence="19">Interacts with target proteins during their translocation into the lumen of the endoplasmic reticulum. Protects unfolded target proteins against degradation during ER stress. May facilitate glycosylation of target proteins after termination of ER stress. May modulate the use of N-glycosylation sites on target proteins.</text>
</comment>
<dbReference type="SUPFAM" id="SSF81653">
    <property type="entry name" value="Calcium ATPase, transduction domain A"/>
    <property type="match status" value="1"/>
</dbReference>
<keyword evidence="10" id="KW-0547">Nucleotide-binding</keyword>
<feature type="transmembrane region" description="Helical" evidence="27">
    <location>
        <begin position="1151"/>
        <end position="1171"/>
    </location>
</feature>
<dbReference type="GO" id="GO:0005524">
    <property type="term" value="F:ATP binding"/>
    <property type="evidence" value="ECO:0007669"/>
    <property type="project" value="UniProtKB-KW"/>
</dbReference>
<dbReference type="Gene3D" id="3.40.1110.10">
    <property type="entry name" value="Calcium-transporting ATPase, cytoplasmic domain N"/>
    <property type="match status" value="1"/>
</dbReference>
<feature type="compositionally biased region" description="Gly residues" evidence="26">
    <location>
        <begin position="1307"/>
        <end position="1324"/>
    </location>
</feature>
<dbReference type="SUPFAM" id="SSF56784">
    <property type="entry name" value="HAD-like"/>
    <property type="match status" value="1"/>
</dbReference>
<dbReference type="NCBIfam" id="TIGR01494">
    <property type="entry name" value="ATPase_P-type"/>
    <property type="match status" value="1"/>
</dbReference>
<evidence type="ECO:0000256" key="24">
    <source>
        <dbReference type="ARBA" id="ARBA00074226"/>
    </source>
</evidence>
<evidence type="ECO:0000256" key="9">
    <source>
        <dbReference type="ARBA" id="ARBA00022723"/>
    </source>
</evidence>
<feature type="domain" description="P5B-type ATPase N-terminal" evidence="30">
    <location>
        <begin position="13"/>
        <end position="148"/>
    </location>
</feature>
<dbReference type="SFLD" id="SFLDF00027">
    <property type="entry name" value="p-type_atpase"/>
    <property type="match status" value="1"/>
</dbReference>
<feature type="transmembrane region" description="Helical" evidence="27">
    <location>
        <begin position="1015"/>
        <end position="1037"/>
    </location>
</feature>
<dbReference type="InterPro" id="IPR008250">
    <property type="entry name" value="ATPase_P-typ_transduc_dom_A_sf"/>
</dbReference>
<dbReference type="GO" id="GO:0006874">
    <property type="term" value="P:intracellular calcium ion homeostasis"/>
    <property type="evidence" value="ECO:0007669"/>
    <property type="project" value="TreeGrafter"/>
</dbReference>
<comment type="subcellular location">
    <subcellularLocation>
        <location evidence="4">Early endosome membrane</location>
        <topology evidence="4">Multi-pass membrane protein</topology>
    </subcellularLocation>
    <subcellularLocation>
        <location evidence="3">Endoplasmic reticulum membrane</location>
        <topology evidence="3">Single-pass membrane protein</topology>
    </subcellularLocation>
    <subcellularLocation>
        <location evidence="1">Late endosome membrane</location>
        <topology evidence="1">Multi-pass membrane protein</topology>
    </subcellularLocation>
    <subcellularLocation>
        <location evidence="2">Recycling endosome membrane</location>
        <topology evidence="2">Multi-pass membrane protein</topology>
    </subcellularLocation>
</comment>
<dbReference type="Pfam" id="PF06624">
    <property type="entry name" value="RAMP4"/>
    <property type="match status" value="1"/>
</dbReference>
<dbReference type="GO" id="GO:0016887">
    <property type="term" value="F:ATP hydrolysis activity"/>
    <property type="evidence" value="ECO:0007669"/>
    <property type="project" value="InterPro"/>
</dbReference>
<evidence type="ECO:0000256" key="2">
    <source>
        <dbReference type="ARBA" id="ARBA00004195"/>
    </source>
</evidence>
<dbReference type="GO" id="GO:0006986">
    <property type="term" value="P:response to unfolded protein"/>
    <property type="evidence" value="ECO:0007669"/>
    <property type="project" value="UniProtKB-KW"/>
</dbReference>
<keyword evidence="32" id="KW-1185">Reference proteome</keyword>
<dbReference type="InterPro" id="IPR047819">
    <property type="entry name" value="P5A-ATPase_N"/>
</dbReference>
<evidence type="ECO:0000256" key="16">
    <source>
        <dbReference type="ARBA" id="ARBA00022989"/>
    </source>
</evidence>
<dbReference type="PANTHER" id="PTHR45630:SF12">
    <property type="entry name" value="POLYAMINE-TRANSPORTING ATPASE 13A3"/>
    <property type="match status" value="1"/>
</dbReference>
<evidence type="ECO:0000256" key="3">
    <source>
        <dbReference type="ARBA" id="ARBA00004389"/>
    </source>
</evidence>
<feature type="transmembrane region" description="Helical" evidence="27">
    <location>
        <begin position="233"/>
        <end position="252"/>
    </location>
</feature>
<organism evidence="31 32">
    <name type="scientific">Crotalus adamanteus</name>
    <name type="common">Eastern diamondback rattlesnake</name>
    <dbReference type="NCBI Taxonomy" id="8729"/>
    <lineage>
        <taxon>Eukaryota</taxon>
        <taxon>Metazoa</taxon>
        <taxon>Chordata</taxon>
        <taxon>Craniata</taxon>
        <taxon>Vertebrata</taxon>
        <taxon>Euteleostomi</taxon>
        <taxon>Lepidosauria</taxon>
        <taxon>Squamata</taxon>
        <taxon>Bifurcata</taxon>
        <taxon>Unidentata</taxon>
        <taxon>Episquamata</taxon>
        <taxon>Toxicofera</taxon>
        <taxon>Serpentes</taxon>
        <taxon>Colubroidea</taxon>
        <taxon>Viperidae</taxon>
        <taxon>Crotalinae</taxon>
        <taxon>Crotalus</taxon>
    </lineage>
</organism>
<evidence type="ECO:0000256" key="21">
    <source>
        <dbReference type="ARBA" id="ARBA00051385"/>
    </source>
</evidence>
<dbReference type="Gene3D" id="2.70.150.10">
    <property type="entry name" value="Calcium-transporting ATPase, cytoplasmic transduction domain A"/>
    <property type="match status" value="1"/>
</dbReference>
<feature type="transmembrane region" description="Helical" evidence="27">
    <location>
        <begin position="409"/>
        <end position="428"/>
    </location>
</feature>
<dbReference type="InterPro" id="IPR018303">
    <property type="entry name" value="ATPase_P-typ_P_site"/>
</dbReference>
<dbReference type="SUPFAM" id="SSF81665">
    <property type="entry name" value="Calcium ATPase, transmembrane domain M"/>
    <property type="match status" value="1"/>
</dbReference>
<feature type="transmembrane region" description="Helical" evidence="27">
    <location>
        <begin position="1384"/>
        <end position="1402"/>
    </location>
</feature>
<comment type="caution">
    <text evidence="31">The sequence shown here is derived from an EMBL/GenBank/DDBJ whole genome shotgun (WGS) entry which is preliminary data.</text>
</comment>
<evidence type="ECO:0000256" key="20">
    <source>
        <dbReference type="ARBA" id="ARBA00038831"/>
    </source>
</evidence>
<dbReference type="GO" id="GO:0005789">
    <property type="term" value="C:endoplasmic reticulum membrane"/>
    <property type="evidence" value="ECO:0007669"/>
    <property type="project" value="UniProtKB-SubCell"/>
</dbReference>
<evidence type="ECO:0000256" key="11">
    <source>
        <dbReference type="ARBA" id="ARBA00022753"/>
    </source>
</evidence>
<dbReference type="FunFam" id="3.40.50.1000:FF:000045">
    <property type="entry name" value="Cation-transporting ATPase"/>
    <property type="match status" value="1"/>
</dbReference>
<evidence type="ECO:0000256" key="26">
    <source>
        <dbReference type="SAM" id="MobiDB-lite"/>
    </source>
</evidence>
<dbReference type="InterPro" id="IPR059000">
    <property type="entry name" value="ATPase_P-type_domA"/>
</dbReference>
<gene>
    <name evidence="31" type="ORF">NXF25_021774</name>
</gene>
<keyword evidence="15" id="KW-1278">Translocase</keyword>
<evidence type="ECO:0000259" key="30">
    <source>
        <dbReference type="Pfam" id="PF12409"/>
    </source>
</evidence>
<dbReference type="GO" id="GO:0031901">
    <property type="term" value="C:early endosome membrane"/>
    <property type="evidence" value="ECO:0007669"/>
    <property type="project" value="UniProtKB-SubCell"/>
</dbReference>
<dbReference type="InterPro" id="IPR023298">
    <property type="entry name" value="ATPase_P-typ_TM_dom_sf"/>
</dbReference>
<evidence type="ECO:0000256" key="7">
    <source>
        <dbReference type="ARBA" id="ARBA00022553"/>
    </source>
</evidence>
<dbReference type="EC" id="7.6.2.16" evidence="23"/>
<feature type="transmembrane region" description="Helical" evidence="27">
    <location>
        <begin position="448"/>
        <end position="468"/>
    </location>
</feature>
<dbReference type="Gene3D" id="1.20.1110.10">
    <property type="entry name" value="Calcium-transporting ATPase, transmembrane domain"/>
    <property type="match status" value="1"/>
</dbReference>